<keyword evidence="3" id="KW-1133">Transmembrane helix</keyword>
<dbReference type="InterPro" id="IPR029787">
    <property type="entry name" value="Nucleotide_cyclase"/>
</dbReference>
<keyword evidence="6" id="KW-1185">Reference proteome</keyword>
<sequence>MLLITILNFAFPADIPEKVSVQLQWKHQFEFAGFYAAKEKGFYKEAGLDVDLIEFDGVSNIIDDVLNGDVTFGITYSTLIYRYLKGDPLVMLANFLKQSPLVLVTQKQYKLPSDLRGKKVMVSDTIINDAKLMMMFKKFDMNESDFISVLPTFNLQDFIDKKVDAVTVFVTNETFQLDKRGIAYNVLDPSAYGVRFYDLNLFTSQKELREHPQRVSAFRNATIKGWKYALKHKDEMIRLILAKYNTQHKDYASLKYEADQMENMILSKLYPVGSIDPKRVKEISQTFISLGMLSPSTPLDLDPFIYNTVPDDIGLSQEESSYLNTKNVITYCSDPDWLPLSAIVQGKHIGMDADYLSILSEKIGRPFHLVPTKNWNESLRFAKEGKCDILTLAMETPKRKEYLLFTNPILNIPLVLVTGIDKGFYTNLRELADKKIGITKGYAYEELFKKINPGIKLVGVESVTKGMQMVAKGQLFGFIDNLKSIGYLIQKEYVGTLKISAKFDQNLVLGYGVRKNQPQLRSILNKAITTLNEGKIQAIENRWTSVKIENGVNHTMLLMILLVVLLLILIFYYRFRKIHAEKNALETISNIDALTELFNRRKIDQLINSEVKRITTKGRFSLILIDIDNFKNINDSYGHDVGDIILKHISIILKNNVRKKDCVGRWGGEEFLIVCPDTGKQEAARFSERIRAAIENERFEKVLNVTASFGIAEYNRENIDDTPLIRRLDKALYQSKRAGKNRASVAS</sequence>
<dbReference type="GO" id="GO:0052621">
    <property type="term" value="F:diguanylate cyclase activity"/>
    <property type="evidence" value="ECO:0007669"/>
    <property type="project" value="UniProtKB-EC"/>
</dbReference>
<dbReference type="AlphaFoldDB" id="A0A7U4M329"/>
<dbReference type="SMART" id="SM00267">
    <property type="entry name" value="GGDEF"/>
    <property type="match status" value="1"/>
</dbReference>
<dbReference type="PROSITE" id="PS50887">
    <property type="entry name" value="GGDEF"/>
    <property type="match status" value="1"/>
</dbReference>
<evidence type="ECO:0000313" key="5">
    <source>
        <dbReference type="EMBL" id="AKF25975.1"/>
    </source>
</evidence>
<feature type="domain" description="GGDEF" evidence="4">
    <location>
        <begin position="618"/>
        <end position="747"/>
    </location>
</feature>
<dbReference type="Proteomes" id="UP000034444">
    <property type="component" value="Chromosome"/>
</dbReference>
<dbReference type="FunFam" id="3.30.70.270:FF:000001">
    <property type="entry name" value="Diguanylate cyclase domain protein"/>
    <property type="match status" value="1"/>
</dbReference>
<dbReference type="InterPro" id="IPR015168">
    <property type="entry name" value="SsuA/THI5"/>
</dbReference>
<protein>
    <recommendedName>
        <fullName evidence="1">diguanylate cyclase</fullName>
        <ecNumber evidence="1">2.7.7.65</ecNumber>
    </recommendedName>
</protein>
<dbReference type="SMART" id="SM00062">
    <property type="entry name" value="PBPb"/>
    <property type="match status" value="1"/>
</dbReference>
<evidence type="ECO:0000313" key="6">
    <source>
        <dbReference type="Proteomes" id="UP000034444"/>
    </source>
</evidence>
<proteinExistence type="predicted"/>
<reference evidence="6" key="2">
    <citation type="journal article" date="2017" name="Stand. Genomic Sci.">
        <title>Complete genome sequence of the sulfur-oxidizing chemolithoautotrophic Sulfurovum lithotrophicum 42BKTT.</title>
        <authorList>
            <person name="Jeon W."/>
            <person name="Priscilla L."/>
            <person name="Park G."/>
            <person name="Lee H."/>
            <person name="Lee N."/>
            <person name="Lee D."/>
            <person name="Kwon H."/>
            <person name="Ahn I."/>
            <person name="Lee C."/>
            <person name="Lee H."/>
            <person name="Ahn J."/>
        </authorList>
    </citation>
    <scope>NUCLEOTIDE SEQUENCE [LARGE SCALE GENOMIC DNA]</scope>
    <source>
        <strain evidence="6">ATCC BAA-797 / 42BKT</strain>
    </source>
</reference>
<dbReference type="InterPro" id="IPR043128">
    <property type="entry name" value="Rev_trsase/Diguanyl_cyclase"/>
</dbReference>
<gene>
    <name evidence="5" type="ORF">YH65_05840</name>
</gene>
<evidence type="ECO:0000256" key="3">
    <source>
        <dbReference type="SAM" id="Phobius"/>
    </source>
</evidence>
<dbReference type="PANTHER" id="PTHR45138">
    <property type="entry name" value="REGULATORY COMPONENTS OF SENSORY TRANSDUCTION SYSTEM"/>
    <property type="match status" value="1"/>
</dbReference>
<organism evidence="5 6">
    <name type="scientific">Sulfurovum lithotrophicum</name>
    <dbReference type="NCBI Taxonomy" id="206403"/>
    <lineage>
        <taxon>Bacteria</taxon>
        <taxon>Pseudomonadati</taxon>
        <taxon>Campylobacterota</taxon>
        <taxon>Epsilonproteobacteria</taxon>
        <taxon>Campylobacterales</taxon>
        <taxon>Sulfurovaceae</taxon>
        <taxon>Sulfurovum</taxon>
    </lineage>
</organism>
<dbReference type="CDD" id="cd01949">
    <property type="entry name" value="GGDEF"/>
    <property type="match status" value="1"/>
</dbReference>
<evidence type="ECO:0000256" key="2">
    <source>
        <dbReference type="ARBA" id="ARBA00034247"/>
    </source>
</evidence>
<keyword evidence="3" id="KW-0812">Transmembrane</keyword>
<dbReference type="InterPro" id="IPR001638">
    <property type="entry name" value="Solute-binding_3/MltF_N"/>
</dbReference>
<feature type="transmembrane region" description="Helical" evidence="3">
    <location>
        <begin position="555"/>
        <end position="573"/>
    </location>
</feature>
<dbReference type="NCBIfam" id="TIGR00254">
    <property type="entry name" value="GGDEF"/>
    <property type="match status" value="1"/>
</dbReference>
<accession>A0A7U4M329</accession>
<dbReference type="SUPFAM" id="SSF55073">
    <property type="entry name" value="Nucleotide cyclase"/>
    <property type="match status" value="1"/>
</dbReference>
<dbReference type="KEGG" id="slh:YH65_05840"/>
<dbReference type="Pfam" id="PF00497">
    <property type="entry name" value="SBP_bac_3"/>
    <property type="match status" value="1"/>
</dbReference>
<dbReference type="Pfam" id="PF00990">
    <property type="entry name" value="GGDEF"/>
    <property type="match status" value="1"/>
</dbReference>
<dbReference type="EMBL" id="CP011308">
    <property type="protein sequence ID" value="AKF25975.1"/>
    <property type="molecule type" value="Genomic_DNA"/>
</dbReference>
<dbReference type="InterPro" id="IPR000160">
    <property type="entry name" value="GGDEF_dom"/>
</dbReference>
<dbReference type="SUPFAM" id="SSF53850">
    <property type="entry name" value="Periplasmic binding protein-like II"/>
    <property type="match status" value="2"/>
</dbReference>
<dbReference type="EC" id="2.7.7.65" evidence="1"/>
<dbReference type="PANTHER" id="PTHR45138:SF9">
    <property type="entry name" value="DIGUANYLATE CYCLASE DGCM-RELATED"/>
    <property type="match status" value="1"/>
</dbReference>
<dbReference type="Gene3D" id="3.30.70.270">
    <property type="match status" value="1"/>
</dbReference>
<name>A0A7U4M329_9BACT</name>
<dbReference type="Pfam" id="PF09084">
    <property type="entry name" value="NMT1"/>
    <property type="match status" value="1"/>
</dbReference>
<keyword evidence="3" id="KW-0472">Membrane</keyword>
<dbReference type="InterPro" id="IPR050469">
    <property type="entry name" value="Diguanylate_Cyclase"/>
</dbReference>
<reference evidence="5 6" key="1">
    <citation type="submission" date="2015-04" db="EMBL/GenBank/DDBJ databases">
        <title>Complete genome sequence of Sulfurovum lithotrophicum ATCC BAA-797T.</title>
        <authorList>
            <person name="Ahn J."/>
            <person name="Park G."/>
            <person name="Jeon W."/>
            <person name="Jang Y."/>
            <person name="Jang M."/>
            <person name="Lee H."/>
            <person name="Lee H."/>
        </authorList>
    </citation>
    <scope>NUCLEOTIDE SEQUENCE [LARGE SCALE GENOMIC DNA]</scope>
    <source>
        <strain evidence="6">ATCC BAA-797 / 42BKT</strain>
    </source>
</reference>
<evidence type="ECO:0000256" key="1">
    <source>
        <dbReference type="ARBA" id="ARBA00012528"/>
    </source>
</evidence>
<evidence type="ECO:0000259" key="4">
    <source>
        <dbReference type="PROSITE" id="PS50887"/>
    </source>
</evidence>
<dbReference type="Gene3D" id="3.40.190.10">
    <property type="entry name" value="Periplasmic binding protein-like II"/>
    <property type="match status" value="4"/>
</dbReference>
<comment type="catalytic activity">
    <reaction evidence="2">
        <text>2 GTP = 3',3'-c-di-GMP + 2 diphosphate</text>
        <dbReference type="Rhea" id="RHEA:24898"/>
        <dbReference type="ChEBI" id="CHEBI:33019"/>
        <dbReference type="ChEBI" id="CHEBI:37565"/>
        <dbReference type="ChEBI" id="CHEBI:58805"/>
        <dbReference type="EC" id="2.7.7.65"/>
    </reaction>
</comment>
<dbReference type="CDD" id="cd13708">
    <property type="entry name" value="PBP2_BvgS_like_1"/>
    <property type="match status" value="1"/>
</dbReference>